<evidence type="ECO:0000256" key="3">
    <source>
        <dbReference type="ARBA" id="ARBA00022723"/>
    </source>
</evidence>
<evidence type="ECO:0000313" key="10">
    <source>
        <dbReference type="Proteomes" id="UP001064896"/>
    </source>
</evidence>
<dbReference type="PANTHER" id="PTHR11080">
    <property type="entry name" value="PYRAZINAMIDASE/NICOTINAMIDASE"/>
    <property type="match status" value="1"/>
</dbReference>
<proteinExistence type="inferred from homology"/>
<evidence type="ECO:0000256" key="4">
    <source>
        <dbReference type="ARBA" id="ARBA00022801"/>
    </source>
</evidence>
<gene>
    <name evidence="9" type="ORF">PSm6_35250</name>
</gene>
<evidence type="ECO:0000256" key="2">
    <source>
        <dbReference type="ARBA" id="ARBA00022642"/>
    </source>
</evidence>
<dbReference type="RefSeq" id="WP_371876952.1">
    <property type="nucleotide sequence ID" value="NZ_AP023081.1"/>
</dbReference>
<dbReference type="SUPFAM" id="SSF52499">
    <property type="entry name" value="Isochorismatase-like hydrolases"/>
    <property type="match status" value="1"/>
</dbReference>
<evidence type="ECO:0000313" key="9">
    <source>
        <dbReference type="EMBL" id="BCD87118.1"/>
    </source>
</evidence>
<dbReference type="EMBL" id="AP023081">
    <property type="protein sequence ID" value="BCD87118.1"/>
    <property type="molecule type" value="Genomic_DNA"/>
</dbReference>
<dbReference type="Gene3D" id="3.40.50.850">
    <property type="entry name" value="Isochorismatase-like"/>
    <property type="match status" value="1"/>
</dbReference>
<dbReference type="Pfam" id="PF00857">
    <property type="entry name" value="Isochorismatase"/>
    <property type="match status" value="1"/>
</dbReference>
<keyword evidence="3" id="KW-0479">Metal-binding</keyword>
<organism evidence="9 10">
    <name type="scientific">Pseudomonas solani</name>
    <dbReference type="NCBI Taxonomy" id="2731552"/>
    <lineage>
        <taxon>Bacteria</taxon>
        <taxon>Pseudomonadati</taxon>
        <taxon>Pseudomonadota</taxon>
        <taxon>Gammaproteobacteria</taxon>
        <taxon>Pseudomonadales</taxon>
        <taxon>Pseudomonadaceae</taxon>
        <taxon>Pseudomonas</taxon>
    </lineage>
</organism>
<evidence type="ECO:0000256" key="5">
    <source>
        <dbReference type="ARBA" id="ARBA00037900"/>
    </source>
</evidence>
<evidence type="ECO:0000256" key="6">
    <source>
        <dbReference type="ARBA" id="ARBA00039017"/>
    </source>
</evidence>
<dbReference type="InterPro" id="IPR052347">
    <property type="entry name" value="Isochorismatase_Nicotinamidase"/>
</dbReference>
<evidence type="ECO:0000256" key="1">
    <source>
        <dbReference type="ARBA" id="ARBA00006336"/>
    </source>
</evidence>
<keyword evidence="4" id="KW-0378">Hydrolase</keyword>
<dbReference type="CDD" id="cd01011">
    <property type="entry name" value="nicotinamidase"/>
    <property type="match status" value="1"/>
</dbReference>
<dbReference type="InterPro" id="IPR000868">
    <property type="entry name" value="Isochorismatase-like_dom"/>
</dbReference>
<dbReference type="Proteomes" id="UP001064896">
    <property type="component" value="Chromosome"/>
</dbReference>
<feature type="domain" description="Isochorismatase-like" evidence="8">
    <location>
        <begin position="22"/>
        <end position="214"/>
    </location>
</feature>
<name>A0ABM7LC54_9PSED</name>
<reference evidence="9" key="1">
    <citation type="submission" date="2020-05" db="EMBL/GenBank/DDBJ databases">
        <title>Complete genome sequence of Pseudomonas sp. Sm006.</title>
        <authorList>
            <person name="Takeuchi K."/>
            <person name="Someya N."/>
        </authorList>
    </citation>
    <scope>NUCLEOTIDE SEQUENCE</scope>
    <source>
        <strain evidence="9">Sm006</strain>
    </source>
</reference>
<evidence type="ECO:0000259" key="8">
    <source>
        <dbReference type="Pfam" id="PF00857"/>
    </source>
</evidence>
<comment type="similarity">
    <text evidence="1">Belongs to the isochorismatase family.</text>
</comment>
<dbReference type="PANTHER" id="PTHR11080:SF2">
    <property type="entry name" value="LD05707P"/>
    <property type="match status" value="1"/>
</dbReference>
<comment type="pathway">
    <text evidence="5">Cofactor biosynthesis; nicotinate biosynthesis; nicotinate from nicotinamide: step 1/1.</text>
</comment>
<keyword evidence="2" id="KW-0662">Pyridine nucleotide biosynthesis</keyword>
<protein>
    <recommendedName>
        <fullName evidence="6">nicotinamidase</fullName>
        <ecNumber evidence="6">3.5.1.19</ecNumber>
    </recommendedName>
    <alternativeName>
        <fullName evidence="7">Nicotinamide deamidase</fullName>
    </alternativeName>
</protein>
<keyword evidence="10" id="KW-1185">Reference proteome</keyword>
<dbReference type="EC" id="3.5.1.19" evidence="6"/>
<evidence type="ECO:0000256" key="7">
    <source>
        <dbReference type="ARBA" id="ARBA00043224"/>
    </source>
</evidence>
<accession>A0ABM7LC54</accession>
<sequence>MEYVASRNRTRNAAMKIASFDVDAQKGFTPLCPAELPVPGGDEIAAHLNLLARRAELRIGSKDAHSPQAAWVVPSHAEMLAPLPLANADITWVSHCVPGTPGFELLDELPQPLDYDYFVWKGVEPDLHPYGACYHDLAERRSTGVIEFLRQNAVSHVLVGGLALDYCVKTTALQLRRAGFAVIVYLPACRAIAEATAEAARLQMNELGIALCASEAELDALLNSIEKES</sequence>
<dbReference type="InterPro" id="IPR036380">
    <property type="entry name" value="Isochorismatase-like_sf"/>
</dbReference>